<name>A0A078A5Z3_STYLE</name>
<sequence length="476" mass="56350">MKDSLQVKSYTNLNSDNITFITESNSVISGNVDRENYVIQNIINGLIKNLQQSGQNESIREFLNKNLITFRKLGLNQEETDLLFDYLNIKIPKTVFIFAGGTKYIFAKNIPDPSSSDLKNTIIKTMPINSIGDLRKILENNFQFQPYEKMLQDKRPYFVLKIAVSSISNQTKFFVDIDSLFNEINMYKGMYGFEEKVKQQEQILKMQGIVQSSVYLFMLQSLKQIVFKDYFMYLQSKSNIQSNQIVPQMLTLKLKMMLRNFIHSSIQHSLDVFLQVKYLTYSEIQKFSSGMNKNELSQFYRPDSPSKKKISANECQSFICNYLKDDQVAQKLKDVYKISQKKEIEGQIEILPYSKYKQDAFISQYQVQTMDLIQMLGLRKQINEQYFKKEDKSGEILYICRFCRAYYEAFRQRQNQQIFLSELVHEQLEYLMHTQVQYWKQSDYEFIMKHYKIIGNNNNQSSYMRFKEALFSHTLR</sequence>
<keyword evidence="2" id="KW-1185">Reference proteome</keyword>
<accession>A0A078A5Z3</accession>
<organism evidence="1 2">
    <name type="scientific">Stylonychia lemnae</name>
    <name type="common">Ciliate</name>
    <dbReference type="NCBI Taxonomy" id="5949"/>
    <lineage>
        <taxon>Eukaryota</taxon>
        <taxon>Sar</taxon>
        <taxon>Alveolata</taxon>
        <taxon>Ciliophora</taxon>
        <taxon>Intramacronucleata</taxon>
        <taxon>Spirotrichea</taxon>
        <taxon>Stichotrichia</taxon>
        <taxon>Sporadotrichida</taxon>
        <taxon>Oxytrichidae</taxon>
        <taxon>Stylonychinae</taxon>
        <taxon>Stylonychia</taxon>
    </lineage>
</organism>
<dbReference type="Proteomes" id="UP000039865">
    <property type="component" value="Unassembled WGS sequence"/>
</dbReference>
<protein>
    <submittedName>
        <fullName evidence="1">Uncharacterized protein</fullName>
    </submittedName>
</protein>
<evidence type="ECO:0000313" key="2">
    <source>
        <dbReference type="Proteomes" id="UP000039865"/>
    </source>
</evidence>
<dbReference type="AlphaFoldDB" id="A0A078A5Z3"/>
<evidence type="ECO:0000313" key="1">
    <source>
        <dbReference type="EMBL" id="CDW77614.1"/>
    </source>
</evidence>
<proteinExistence type="predicted"/>
<dbReference type="EMBL" id="CCKQ01006308">
    <property type="protein sequence ID" value="CDW77614.1"/>
    <property type="molecule type" value="Genomic_DNA"/>
</dbReference>
<gene>
    <name evidence="1" type="primary">Contig15310.g16307</name>
    <name evidence="1" type="ORF">STYLEM_6577</name>
</gene>
<dbReference type="InParanoid" id="A0A078A5Z3"/>
<reference evidence="1 2" key="1">
    <citation type="submission" date="2014-06" db="EMBL/GenBank/DDBJ databases">
        <authorList>
            <person name="Swart Estienne"/>
        </authorList>
    </citation>
    <scope>NUCLEOTIDE SEQUENCE [LARGE SCALE GENOMIC DNA]</scope>
    <source>
        <strain evidence="1 2">130c</strain>
    </source>
</reference>